<dbReference type="FunFam" id="3.30.70.330:FF:000382">
    <property type="entry name" value="G-patch domain-containing protein"/>
    <property type="match status" value="1"/>
</dbReference>
<keyword evidence="10" id="KW-1185">Reference proteome</keyword>
<evidence type="ECO:0000256" key="3">
    <source>
        <dbReference type="ARBA" id="ARBA00022884"/>
    </source>
</evidence>
<evidence type="ECO:0000256" key="5">
    <source>
        <dbReference type="ARBA" id="ARBA00023242"/>
    </source>
</evidence>
<dbReference type="GO" id="GO:0045292">
    <property type="term" value="P:mRNA cis splicing, via spliceosome"/>
    <property type="evidence" value="ECO:0007669"/>
    <property type="project" value="InterPro"/>
</dbReference>
<dbReference type="AlphaFoldDB" id="A0A812WE01"/>
<feature type="compositionally biased region" description="Basic and acidic residues" evidence="7">
    <location>
        <begin position="175"/>
        <end position="203"/>
    </location>
</feature>
<feature type="region of interest" description="Disordered" evidence="7">
    <location>
        <begin position="172"/>
        <end position="207"/>
    </location>
</feature>
<dbReference type="InterPro" id="IPR035979">
    <property type="entry name" value="RBD_domain_sf"/>
</dbReference>
<evidence type="ECO:0000256" key="6">
    <source>
        <dbReference type="PROSITE-ProRule" id="PRU00176"/>
    </source>
</evidence>
<dbReference type="CDD" id="cd12374">
    <property type="entry name" value="RRM_UHM_SPF45_PUF60"/>
    <property type="match status" value="1"/>
</dbReference>
<dbReference type="GO" id="GO:0003723">
    <property type="term" value="F:RNA binding"/>
    <property type="evidence" value="ECO:0007669"/>
    <property type="project" value="UniProtKB-UniRule"/>
</dbReference>
<evidence type="ECO:0000313" key="9">
    <source>
        <dbReference type="EMBL" id="CAE7669658.1"/>
    </source>
</evidence>
<protein>
    <submittedName>
        <fullName evidence="9">Rbm17 protein</fullName>
    </submittedName>
</protein>
<dbReference type="Gene3D" id="3.30.70.330">
    <property type="match status" value="2"/>
</dbReference>
<evidence type="ECO:0000256" key="2">
    <source>
        <dbReference type="ARBA" id="ARBA00022664"/>
    </source>
</evidence>
<dbReference type="SMART" id="SM00360">
    <property type="entry name" value="RRM"/>
    <property type="match status" value="2"/>
</dbReference>
<keyword evidence="3 6" id="KW-0694">RNA-binding</keyword>
<dbReference type="OrthoDB" id="77405at2759"/>
<dbReference type="InterPro" id="IPR012677">
    <property type="entry name" value="Nucleotide-bd_a/b_plait_sf"/>
</dbReference>
<gene>
    <name evidence="9" type="primary">Rbm17</name>
    <name evidence="9" type="ORF">SPIL2461_LOCUS18435</name>
</gene>
<comment type="subcellular location">
    <subcellularLocation>
        <location evidence="1">Nucleus</location>
    </subcellularLocation>
</comment>
<dbReference type="PROSITE" id="PS50102">
    <property type="entry name" value="RRM"/>
    <property type="match status" value="1"/>
</dbReference>
<dbReference type="Proteomes" id="UP000649617">
    <property type="component" value="Unassembled WGS sequence"/>
</dbReference>
<organism evidence="9 10">
    <name type="scientific">Symbiodinium pilosum</name>
    <name type="common">Dinoflagellate</name>
    <dbReference type="NCBI Taxonomy" id="2952"/>
    <lineage>
        <taxon>Eukaryota</taxon>
        <taxon>Sar</taxon>
        <taxon>Alveolata</taxon>
        <taxon>Dinophyceae</taxon>
        <taxon>Suessiales</taxon>
        <taxon>Symbiodiniaceae</taxon>
        <taxon>Symbiodinium</taxon>
    </lineage>
</organism>
<dbReference type="PANTHER" id="PTHR13288:SF8">
    <property type="entry name" value="SPLICING FACTOR 45"/>
    <property type="match status" value="1"/>
</dbReference>
<evidence type="ECO:0000313" key="10">
    <source>
        <dbReference type="Proteomes" id="UP000649617"/>
    </source>
</evidence>
<evidence type="ECO:0000259" key="8">
    <source>
        <dbReference type="PROSITE" id="PS50102"/>
    </source>
</evidence>
<sequence>MNCFAALKLACAAAAGKRSRNSKWDDKSAASCATEWGKKWRTILQDVLPGAEAATRADSDPEVQKLCMVLWKDIVSWVGEDFLRHLRLFQASDAGGGIDDSTKWAFVPAVDLLLLVGEGLVGCAAEGCFVQSDSTTTRKPFLDALKNWRSSLRKSREQGQTSTADSAVKLWKSKRASEKESEGASKKLKTAQEKDKEGPEEGQAKLNRSPTKVLLLTNVAPSSESEEAIKARVEEWVKKFGRIKECLVVRVPGVPEEDAIRAFVVFDTIKTSSKAYASLRGQVMDGRPLRARFYDEKRFQDGELYKAIPSPTLVLTSMVRPEEVDGGLQDEVEYLAKQHGKLCRCVIKTLSDLPAEESVRIFLEFSTVDEAVKAQAALHGQDFGARRIKARYFNEPRLPGE</sequence>
<keyword evidence="2" id="KW-0507">mRNA processing</keyword>
<evidence type="ECO:0000256" key="1">
    <source>
        <dbReference type="ARBA" id="ARBA00004123"/>
    </source>
</evidence>
<keyword evidence="4" id="KW-0508">mRNA splicing</keyword>
<comment type="caution">
    <text evidence="9">The sequence shown here is derived from an EMBL/GenBank/DDBJ whole genome shotgun (WGS) entry which is preliminary data.</text>
</comment>
<dbReference type="InterPro" id="IPR003954">
    <property type="entry name" value="RRM_euk-type"/>
</dbReference>
<proteinExistence type="predicted"/>
<dbReference type="SMART" id="SM00361">
    <property type="entry name" value="RRM_1"/>
    <property type="match status" value="2"/>
</dbReference>
<evidence type="ECO:0000256" key="4">
    <source>
        <dbReference type="ARBA" id="ARBA00023187"/>
    </source>
</evidence>
<dbReference type="SUPFAM" id="SSF54928">
    <property type="entry name" value="RNA-binding domain, RBD"/>
    <property type="match status" value="1"/>
</dbReference>
<dbReference type="PANTHER" id="PTHR13288">
    <property type="entry name" value="SPLICING FACTOR 45 SPF45"/>
    <property type="match status" value="1"/>
</dbReference>
<name>A0A812WE01_SYMPI</name>
<dbReference type="InterPro" id="IPR000504">
    <property type="entry name" value="RRM_dom"/>
</dbReference>
<reference evidence="9" key="1">
    <citation type="submission" date="2021-02" db="EMBL/GenBank/DDBJ databases">
        <authorList>
            <person name="Dougan E. K."/>
            <person name="Rhodes N."/>
            <person name="Thang M."/>
            <person name="Chan C."/>
        </authorList>
    </citation>
    <scope>NUCLEOTIDE SEQUENCE</scope>
</reference>
<dbReference type="EMBL" id="CAJNIZ010043814">
    <property type="protein sequence ID" value="CAE7669658.1"/>
    <property type="molecule type" value="Genomic_DNA"/>
</dbReference>
<dbReference type="InterPro" id="IPR040052">
    <property type="entry name" value="RBM17"/>
</dbReference>
<feature type="domain" description="RRM" evidence="8">
    <location>
        <begin position="212"/>
        <end position="296"/>
    </location>
</feature>
<accession>A0A812WE01</accession>
<dbReference type="GO" id="GO:0071011">
    <property type="term" value="C:precatalytic spliceosome"/>
    <property type="evidence" value="ECO:0007669"/>
    <property type="project" value="TreeGrafter"/>
</dbReference>
<dbReference type="Pfam" id="PF00076">
    <property type="entry name" value="RRM_1"/>
    <property type="match status" value="1"/>
</dbReference>
<keyword evidence="5" id="KW-0539">Nucleus</keyword>
<evidence type="ECO:0000256" key="7">
    <source>
        <dbReference type="SAM" id="MobiDB-lite"/>
    </source>
</evidence>